<gene>
    <name evidence="1" type="ORF">PS662_01561</name>
</gene>
<reference evidence="1 2" key="1">
    <citation type="submission" date="2019-09" db="EMBL/GenBank/DDBJ databases">
        <authorList>
            <person name="Chandra G."/>
            <person name="Truman W A."/>
        </authorList>
    </citation>
    <scope>NUCLEOTIDE SEQUENCE [LARGE SCALE GENOMIC DNA]</scope>
    <source>
        <strain evidence="1">PS662</strain>
    </source>
</reference>
<evidence type="ECO:0000313" key="1">
    <source>
        <dbReference type="EMBL" id="VVM66153.1"/>
    </source>
</evidence>
<dbReference type="Proteomes" id="UP000326953">
    <property type="component" value="Unassembled WGS sequence"/>
</dbReference>
<accession>A0A5E6RH62</accession>
<organism evidence="1 2">
    <name type="scientific">Pseudomonas fluorescens</name>
    <dbReference type="NCBI Taxonomy" id="294"/>
    <lineage>
        <taxon>Bacteria</taxon>
        <taxon>Pseudomonadati</taxon>
        <taxon>Pseudomonadota</taxon>
        <taxon>Gammaproteobacteria</taxon>
        <taxon>Pseudomonadales</taxon>
        <taxon>Pseudomonadaceae</taxon>
        <taxon>Pseudomonas</taxon>
    </lineage>
</organism>
<sequence>MEVVLLAHITFNRIGSASGGGGFQSQRQVKFSAELPDTDQSALRELVIEIAEAHGEAAGALRELRYERRYGGELVLNIQGPSTSYGTAYAQCRIIHALKARGQYFELQAVEDRDVTPYVSFRQAK</sequence>
<dbReference type="OrthoDB" id="6905924at2"/>
<dbReference type="EMBL" id="CABVHK010000004">
    <property type="protein sequence ID" value="VVM66153.1"/>
    <property type="molecule type" value="Genomic_DNA"/>
</dbReference>
<dbReference type="AlphaFoldDB" id="A0A5E6RH62"/>
<dbReference type="RefSeq" id="WP_150710432.1">
    <property type="nucleotide sequence ID" value="NZ_CABVHK010000004.1"/>
</dbReference>
<name>A0A5E6RH62_PSEFL</name>
<proteinExistence type="predicted"/>
<protein>
    <submittedName>
        <fullName evidence="1">Uncharacterized protein</fullName>
    </submittedName>
</protein>
<evidence type="ECO:0000313" key="2">
    <source>
        <dbReference type="Proteomes" id="UP000326953"/>
    </source>
</evidence>